<dbReference type="EMBL" id="DRYK01000003">
    <property type="protein sequence ID" value="HHP67193.1"/>
    <property type="molecule type" value="Genomic_DNA"/>
</dbReference>
<gene>
    <name evidence="1" type="ORF">ENM60_00095</name>
</gene>
<name>A0A7J3XX97_9CREN</name>
<dbReference type="AlphaFoldDB" id="A0A7J3XX97"/>
<organism evidence="1">
    <name type="scientific">Thermogladius calderae</name>
    <dbReference type="NCBI Taxonomy" id="1200300"/>
    <lineage>
        <taxon>Archaea</taxon>
        <taxon>Thermoproteota</taxon>
        <taxon>Thermoprotei</taxon>
        <taxon>Desulfurococcales</taxon>
        <taxon>Desulfurococcaceae</taxon>
        <taxon>Thermogladius</taxon>
    </lineage>
</organism>
<protein>
    <submittedName>
        <fullName evidence="1">Uncharacterized protein</fullName>
    </submittedName>
</protein>
<reference evidence="1" key="1">
    <citation type="journal article" date="2020" name="mSystems">
        <title>Genome- and Community-Level Interaction Insights into Carbon Utilization and Element Cycling Functions of Hydrothermarchaeota in Hydrothermal Sediment.</title>
        <authorList>
            <person name="Zhou Z."/>
            <person name="Liu Y."/>
            <person name="Xu W."/>
            <person name="Pan J."/>
            <person name="Luo Z.H."/>
            <person name="Li M."/>
        </authorList>
    </citation>
    <scope>NUCLEOTIDE SEQUENCE [LARGE SCALE GENOMIC DNA]</scope>
    <source>
        <strain evidence="1">SpSt-110</strain>
    </source>
</reference>
<comment type="caution">
    <text evidence="1">The sequence shown here is derived from an EMBL/GenBank/DDBJ whole genome shotgun (WGS) entry which is preliminary data.</text>
</comment>
<sequence>METLCLTRLEACEAVVEGDFTYLTGLIRYMRFLRSYRPLANPRLVVDTSFRAVLVLITALILRASSIHMILLPGEKDLAGVNPLTRGFLIGVLKLATSKGNPKITLLSARDYAILSPILKSKAGLSRRSIVLETSGKYLPYPSTPVLALQADSFRTVGEFLKLVSSNSVGLTILVSTRPLTLNQLNSMAINIVTTSYSDVTWSVSLCVTPSPCAQSILMAAECLRNRRAVVAPSEIGVLVGRPYREAVLKVRSNNLENLFSALIAAVNRINIVKKVFIRGMEKTR</sequence>
<proteinExistence type="predicted"/>
<evidence type="ECO:0000313" key="1">
    <source>
        <dbReference type="EMBL" id="HHP67193.1"/>
    </source>
</evidence>
<accession>A0A7J3XX97</accession>